<comment type="caution">
    <text evidence="2">The sequence shown here is derived from an EMBL/GenBank/DDBJ whole genome shotgun (WGS) entry which is preliminary data.</text>
</comment>
<accession>A0A2T4PYW4</accession>
<proteinExistence type="predicted"/>
<protein>
    <recommendedName>
        <fullName evidence="1">HTH cro/C1-type domain-containing protein</fullName>
    </recommendedName>
</protein>
<dbReference type="AlphaFoldDB" id="A0A2T4PYW4"/>
<dbReference type="PROSITE" id="PS50943">
    <property type="entry name" value="HTH_CROC1"/>
    <property type="match status" value="1"/>
</dbReference>
<dbReference type="Proteomes" id="UP000240717">
    <property type="component" value="Unassembled WGS sequence"/>
</dbReference>
<dbReference type="Gene3D" id="1.10.260.40">
    <property type="entry name" value="lambda repressor-like DNA-binding domains"/>
    <property type="match status" value="1"/>
</dbReference>
<dbReference type="EMBL" id="PZEV01000033">
    <property type="protein sequence ID" value="PTI50297.1"/>
    <property type="molecule type" value="Genomic_DNA"/>
</dbReference>
<feature type="domain" description="HTH cro/C1-type" evidence="1">
    <location>
        <begin position="18"/>
        <end position="73"/>
    </location>
</feature>
<dbReference type="RefSeq" id="WP_107533265.1">
    <property type="nucleotide sequence ID" value="NZ_PZEV01000033.1"/>
</dbReference>
<dbReference type="SMART" id="SM00530">
    <property type="entry name" value="HTH_XRE"/>
    <property type="match status" value="1"/>
</dbReference>
<dbReference type="GO" id="GO:0003677">
    <property type="term" value="F:DNA binding"/>
    <property type="evidence" value="ECO:0007669"/>
    <property type="project" value="InterPro"/>
</dbReference>
<dbReference type="InterPro" id="IPR001387">
    <property type="entry name" value="Cro/C1-type_HTH"/>
</dbReference>
<name>A0A2T4PYW4_STAWA</name>
<evidence type="ECO:0000313" key="3">
    <source>
        <dbReference type="Proteomes" id="UP000240717"/>
    </source>
</evidence>
<gene>
    <name evidence="2" type="ORF">BU085_09605</name>
</gene>
<organism evidence="2 3">
    <name type="scientific">Staphylococcus warneri</name>
    <dbReference type="NCBI Taxonomy" id="1292"/>
    <lineage>
        <taxon>Bacteria</taxon>
        <taxon>Bacillati</taxon>
        <taxon>Bacillota</taxon>
        <taxon>Bacilli</taxon>
        <taxon>Bacillales</taxon>
        <taxon>Staphylococcaceae</taxon>
        <taxon>Staphylococcus</taxon>
    </lineage>
</organism>
<evidence type="ECO:0000313" key="2">
    <source>
        <dbReference type="EMBL" id="PTI50297.1"/>
    </source>
</evidence>
<dbReference type="InterPro" id="IPR010982">
    <property type="entry name" value="Lambda_DNA-bd_dom_sf"/>
</dbReference>
<dbReference type="SUPFAM" id="SSF47413">
    <property type="entry name" value="lambda repressor-like DNA-binding domains"/>
    <property type="match status" value="1"/>
</dbReference>
<sequence>MSNKKARDRANKELTQFLLETRNKRSYSLNQVAYKTTLSNTYISQLERGLRATPVPEDLRKIAQGLNVDYNHLMELAGYIDKRDEQSIDDPNGILMFSDKEAFDTLPEEDRNRILTSLRDQADYLIDKAKRKE</sequence>
<reference evidence="2 3" key="1">
    <citation type="journal article" date="2016" name="Front. Microbiol.">
        <title>Comprehensive Phylogenetic Analysis of Bovine Non-aureus Staphylococci Species Based on Whole-Genome Sequencing.</title>
        <authorList>
            <person name="Naushad S."/>
            <person name="Barkema H.W."/>
            <person name="Luby C."/>
            <person name="Condas L.A."/>
            <person name="Nobrega D.B."/>
            <person name="Carson D.A."/>
            <person name="De Buck J."/>
        </authorList>
    </citation>
    <scope>NUCLEOTIDE SEQUENCE [LARGE SCALE GENOMIC DNA]</scope>
    <source>
        <strain evidence="2 3">SNUC 2993</strain>
    </source>
</reference>
<evidence type="ECO:0000259" key="1">
    <source>
        <dbReference type="PROSITE" id="PS50943"/>
    </source>
</evidence>
<dbReference type="CDD" id="cd00093">
    <property type="entry name" value="HTH_XRE"/>
    <property type="match status" value="1"/>
</dbReference>
<dbReference type="Pfam" id="PF12844">
    <property type="entry name" value="HTH_19"/>
    <property type="match status" value="1"/>
</dbReference>